<protein>
    <submittedName>
        <fullName evidence="2">Uncharacterized protein</fullName>
    </submittedName>
</protein>
<dbReference type="Proteomes" id="UP001610063">
    <property type="component" value="Unassembled WGS sequence"/>
</dbReference>
<dbReference type="EMBL" id="JBIPKE010000015">
    <property type="protein sequence ID" value="MFH6983438.1"/>
    <property type="molecule type" value="Genomic_DNA"/>
</dbReference>
<gene>
    <name evidence="2" type="ORF">ACHKAR_08320</name>
</gene>
<organism evidence="2 3">
    <name type="scientific">Marinoscillum luteum</name>
    <dbReference type="NCBI Taxonomy" id="861051"/>
    <lineage>
        <taxon>Bacteria</taxon>
        <taxon>Pseudomonadati</taxon>
        <taxon>Bacteroidota</taxon>
        <taxon>Cytophagia</taxon>
        <taxon>Cytophagales</taxon>
        <taxon>Reichenbachiellaceae</taxon>
        <taxon>Marinoscillum</taxon>
    </lineage>
</organism>
<name>A0ABW7N7A7_9BACT</name>
<comment type="caution">
    <text evidence="2">The sequence shown here is derived from an EMBL/GenBank/DDBJ whole genome shotgun (WGS) entry which is preliminary data.</text>
</comment>
<evidence type="ECO:0000313" key="3">
    <source>
        <dbReference type="Proteomes" id="UP001610063"/>
    </source>
</evidence>
<reference evidence="2 3" key="1">
    <citation type="journal article" date="2013" name="Int. J. Syst. Evol. Microbiol.">
        <title>Marinoscillum luteum sp. nov., isolated from marine sediment.</title>
        <authorList>
            <person name="Cha I.T."/>
            <person name="Park S.J."/>
            <person name="Kim S.J."/>
            <person name="Kim J.G."/>
            <person name="Jung M.Y."/>
            <person name="Shin K.S."/>
            <person name="Kwon K.K."/>
            <person name="Yang S.H."/>
            <person name="Seo Y.S."/>
            <person name="Rhee S.K."/>
        </authorList>
    </citation>
    <scope>NUCLEOTIDE SEQUENCE [LARGE SCALE GENOMIC DNA]</scope>
    <source>
        <strain evidence="2 3">KCTC 23939</strain>
    </source>
</reference>
<accession>A0ABW7N7A7</accession>
<sequence length="237" mass="26429">MKNKINKQQLILEFVSVVFAVILALVLNGWRESSALNANLVKVEKSILKEVQRNDSLIRQSHTYRGDLLQKVYSNQNLLLAVSTSDLDFDVNNNSKLVDFFKTALLFGQKEYHTVQVVQEGGDRVLILDNSVFDLKLEAGTLQVLGLGNVELKIPDLNNQSWDLAKATGTITEMDIALVEKLGTVNALIETYLKTSESAVQLVYSGAQKGLMPVLEDLYNLESKIMKANSELLEELD</sequence>
<evidence type="ECO:0000256" key="1">
    <source>
        <dbReference type="SAM" id="Phobius"/>
    </source>
</evidence>
<keyword evidence="1" id="KW-0812">Transmembrane</keyword>
<keyword evidence="1" id="KW-0472">Membrane</keyword>
<keyword evidence="3" id="KW-1185">Reference proteome</keyword>
<keyword evidence="1" id="KW-1133">Transmembrane helix</keyword>
<evidence type="ECO:0000313" key="2">
    <source>
        <dbReference type="EMBL" id="MFH6983438.1"/>
    </source>
</evidence>
<feature type="transmembrane region" description="Helical" evidence="1">
    <location>
        <begin position="12"/>
        <end position="30"/>
    </location>
</feature>
<dbReference type="RefSeq" id="WP_395417001.1">
    <property type="nucleotide sequence ID" value="NZ_JBIPKE010000015.1"/>
</dbReference>
<proteinExistence type="predicted"/>